<dbReference type="EMBL" id="KM677185">
    <property type="protein sequence ID" value="AIX12554.1"/>
    <property type="molecule type" value="Genomic_DNA"/>
</dbReference>
<dbReference type="KEGG" id="vg:24722317"/>
<protein>
    <submittedName>
        <fullName evidence="1">Uncharacterized protein</fullName>
    </submittedName>
</protein>
<dbReference type="RefSeq" id="YP_009147708.1">
    <property type="nucleotide sequence ID" value="NC_027341.1"/>
</dbReference>
<evidence type="ECO:0000313" key="1">
    <source>
        <dbReference type="EMBL" id="AIX12554.1"/>
    </source>
</evidence>
<dbReference type="GeneID" id="24722317"/>
<reference evidence="1 2" key="1">
    <citation type="journal article" date="2015" name="Appl. Environ. Microbiol.">
        <title>Lactococcal 949 group phages recognize a carbohydrate receptor on the host cell surface.</title>
        <authorList>
            <person name="Mahony J."/>
            <person name="Randazzo W."/>
            <person name="Neve H."/>
            <person name="Settanni L."/>
            <person name="van Sinderen D."/>
        </authorList>
    </citation>
    <scope>NUCLEOTIDE SEQUENCE [LARGE SCALE GENOMIC DNA]</scope>
    <source>
        <strain evidence="1">WRP3</strain>
    </source>
</reference>
<accession>A0A0D3MSS5</accession>
<dbReference type="OrthoDB" id="31024at10239"/>
<sequence>MKTNKGRKEIRKHFTQMNEQELEIVKNKIKSSVNGDVNSVNIVPHAFDNLFKRLRKGRDINTYKIMLAQTLIDFTPIEFKRIYNGVNLVEERSVLRGNRLVNEESIVLVYSITHRKIITVWINSLNDMHSTLDTNLYDSEMVIY</sequence>
<gene>
    <name evidence="1" type="ORF">WRP3_051</name>
</gene>
<dbReference type="Proteomes" id="UP000032686">
    <property type="component" value="Segment"/>
</dbReference>
<proteinExistence type="predicted"/>
<name>A0A0D3MSS5_9CAUD</name>
<organism evidence="1 2">
    <name type="scientific">Lactococcus phage WRP3</name>
    <dbReference type="NCBI Taxonomy" id="1560313"/>
    <lineage>
        <taxon>Viruses</taxon>
        <taxon>Duplodnaviria</taxon>
        <taxon>Heunggongvirae</taxon>
        <taxon>Uroviricota</taxon>
        <taxon>Caudoviricetes</taxon>
        <taxon>Audreyjarvisvirus</taxon>
        <taxon>Audreyjarvisvirus WRP3</taxon>
    </lineage>
</organism>
<keyword evidence="2" id="KW-1185">Reference proteome</keyword>
<evidence type="ECO:0000313" key="2">
    <source>
        <dbReference type="Proteomes" id="UP000032686"/>
    </source>
</evidence>